<evidence type="ECO:0008006" key="5">
    <source>
        <dbReference type="Google" id="ProtNLM"/>
    </source>
</evidence>
<dbReference type="Proteomes" id="UP001638015">
    <property type="component" value="Unassembled WGS sequence"/>
</dbReference>
<keyword evidence="2" id="KW-0472">Membrane</keyword>
<proteinExistence type="predicted"/>
<organism evidence="3 4">
    <name type="scientific">Anaerococcus cruorum</name>
    <dbReference type="NCBI Taxonomy" id="3115617"/>
    <lineage>
        <taxon>Bacteria</taxon>
        <taxon>Bacillati</taxon>
        <taxon>Bacillota</taxon>
        <taxon>Tissierellia</taxon>
        <taxon>Tissierellales</taxon>
        <taxon>Peptoniphilaceae</taxon>
        <taxon>Anaerococcus</taxon>
    </lineage>
</organism>
<accession>A0ABW9MV45</accession>
<evidence type="ECO:0000256" key="1">
    <source>
        <dbReference type="SAM" id="MobiDB-lite"/>
    </source>
</evidence>
<keyword evidence="4" id="KW-1185">Reference proteome</keyword>
<feature type="compositionally biased region" description="Polar residues" evidence="1">
    <location>
        <begin position="9"/>
        <end position="20"/>
    </location>
</feature>
<feature type="transmembrane region" description="Helical" evidence="2">
    <location>
        <begin position="243"/>
        <end position="262"/>
    </location>
</feature>
<evidence type="ECO:0000256" key="2">
    <source>
        <dbReference type="SAM" id="Phobius"/>
    </source>
</evidence>
<dbReference type="EMBL" id="JBGMEH010000002">
    <property type="protein sequence ID" value="MFO3715705.1"/>
    <property type="molecule type" value="Genomic_DNA"/>
</dbReference>
<sequence length="270" mass="29877">MDDLDKKQTGASPVDQSNNIDDVPEVRNRTIKEIDEKDLDRGQELYTGFGFGSVDTSDVEVEDIAKSKSVPGVSEGKSDEHVFVADSANSVNKDKSVPIKTIAKEESTVFETARSNEAQNIVPNKVVVDKRVENRRVVPEDTKIVIKPDNGDVVYTETTVDRPATRSRVVTTEKIVNPTNRTTGLDINEESAIDVPADYQLAGVYYGNDYRDNRNYLTSAYQTDAYSIKRHYKNQAKEKKGGLSIKKIALGVAAVAGVVWLIKDDDSFLN</sequence>
<reference evidence="3 4" key="1">
    <citation type="journal article" date="2025" name="Anaerobe">
        <title>Description of Anaerococcus kampingiae sp. nov., Anaerococcus groningensis sp. nov., Anaerococcus martiniensis sp. nov., and Anaerococcus cruorum sp. nov., isolated from human clinical specimens.</title>
        <authorList>
            <person name="Boiten K.E."/>
            <person name="Meijer J."/>
            <person name="van Wezel E.M."/>
            <person name="Veloo A.C.M."/>
        </authorList>
    </citation>
    <scope>NUCLEOTIDE SEQUENCE [LARGE SCALE GENOMIC DNA]</scope>
    <source>
        <strain evidence="3 4">ENR1039</strain>
    </source>
</reference>
<name>A0ABW9MV45_9FIRM</name>
<gene>
    <name evidence="3" type="ORF">ACCQ40_02740</name>
</gene>
<feature type="region of interest" description="Disordered" evidence="1">
    <location>
        <begin position="1"/>
        <end position="37"/>
    </location>
</feature>
<protein>
    <recommendedName>
        <fullName evidence="5">G5 domain-containing protein</fullName>
    </recommendedName>
</protein>
<evidence type="ECO:0000313" key="4">
    <source>
        <dbReference type="Proteomes" id="UP001638015"/>
    </source>
</evidence>
<evidence type="ECO:0000313" key="3">
    <source>
        <dbReference type="EMBL" id="MFO3715705.1"/>
    </source>
</evidence>
<keyword evidence="2" id="KW-0812">Transmembrane</keyword>
<keyword evidence="2" id="KW-1133">Transmembrane helix</keyword>
<comment type="caution">
    <text evidence="3">The sequence shown here is derived from an EMBL/GenBank/DDBJ whole genome shotgun (WGS) entry which is preliminary data.</text>
</comment>
<dbReference type="RefSeq" id="WP_410032523.1">
    <property type="nucleotide sequence ID" value="NZ_JBGMEH010000002.1"/>
</dbReference>
<feature type="compositionally biased region" description="Basic and acidic residues" evidence="1">
    <location>
        <begin position="24"/>
        <end position="37"/>
    </location>
</feature>